<comment type="caution">
    <text evidence="3">The sequence shown here is derived from an EMBL/GenBank/DDBJ whole genome shotgun (WGS) entry which is preliminary data.</text>
</comment>
<keyword evidence="1" id="KW-0812">Transmembrane</keyword>
<proteinExistence type="predicted"/>
<protein>
    <recommendedName>
        <fullName evidence="2">Type VI secretion system component TssM1 N-terminal domain-containing protein</fullName>
    </recommendedName>
</protein>
<evidence type="ECO:0000259" key="2">
    <source>
        <dbReference type="Pfam" id="PF14331"/>
    </source>
</evidence>
<sequence>MTEIIIRFFRNLGHSLVHSLEGLPWVVVVLLVLALILIVVIVILTVAGMRKAASKAPGAMPFDQEEIPSDKLPPFGGWISELLSRRGFFRVSSLSLSFLKALEFLKETLDTFNYKYQLPWYLLIGAEGSGKTSLLEGAELNLPFGRQDFGVHHGHPDCQWWFLNRGVFLDIRGTFLMRKTSLSSNEKAWRSLLILLARYRSARPLNGIILTIPATELYGRQRLSVDEISARAEYLAQKLATAQNGLGLRLPVYILITKTDTVPGFQSFCSEIPTRNRHNMLGWSSPYNLNTAYTQEWVEEAFSTVQENLHQLRLEIFATSGSAAVRDGVFVFPSELMTMKDNLSIYLNHVFKSTSYQQSMILRGIYFCGDSGLTPLRILDEQENPENDTLAVVSTLENLTSAPESIGLHLMASPNDSVKRKIFFVEDLITQKVLQEPGLAIPQEKRIFTINRILNIAKIATAVFVTLGSYGLFNAYDSFVKSRDYIMPVLGKMNSLLHDLRNLRTNNPTHSNELFDVYARELIEMMDQLQQTNFFSIFVPASWFSPLHTDLHETLKVSYQQVIIRTIYIDLLLKARDLLHLRPAPQDQSLSLTQLLTPLSSAEYLLVQKYVDGLVTLQDKINKFNKLKNAASFSDLNDLVTYTFGGQLPKQFAEQYHRFQGLLNNTIFPPIDLKPYQALARETLTILYQNFLNVLFTSTTPNTLPSRLNEILRQLNQQDTQVLPDIKTLRRFSLELAQGMPTFGEAGKTWLDKEFFNPTADFDIFLDKIDGLSLFGKEFTQSLVDQTAVGFNNLQQFLRPFNQLLSDQPLSPVMSAALGPNYFPSQGLMALSKSLIRLFSEPYMVVPTGRSFTTIIPPGKIIYWDSMLVQLAYDMCKRYDEFALKEIAAFPPLLHENLKLLARQNLQANIVDYLARAQSFIDLPSNLSQGLAAEDILRSKVADVREVAPKFAKLLEILNQDSLGFSFVELRDLLSSTAYWLLSQVEIMLQNLTPYAIQDITFGWWNGQAGASLAGYSSHDLEDLKTYLQLQRQQMQNMALNYAKPLVTFLVVPAMAEATGDKAILEKWRRIIDQMEAYGKKQPGNSVAALEDFIVKTMNGYDLKNIFTMVPVAEVQKPSGDYFIEIIRQLKKAALSRAEIMRRQQSIDHYQQLVIAFNSDLKNKFPFVGSSLNLTMAEADPEDIRAFFRKFEDFGGSAQEIINQIYQLGSMANPAVEFLKQMQIVRDFFETYLKGQGEGDLPTFDFIVDFRANRSREVGGDMIVDWTIKPDEDTLIHKNDKVRQGRWIYGNPIKISFRWPQGDSVPVKPAKDPAQPLLSIDERTATFTFSSRWALLWLLRLHMANNAEYTPLQDPNPHVLKFTIPTTPADKAVVYNVVTLTLPSANPKTPGKVVRMPVFPVLAPALPAEVLRYADKAVLTEGDIKAVKIEIDQNPFPTASKAKPEVKIEVEKVAEPDKEKEDKKEG</sequence>
<reference evidence="3 4" key="1">
    <citation type="submission" date="2018-10" db="EMBL/GenBank/DDBJ databases">
        <title>An updated phylogeny of the Alphaproteobacteria reveals that the parasitic Rickettsiales and Holosporales have independent origins.</title>
        <authorList>
            <person name="Munoz-Gomez S.A."/>
            <person name="Hess S."/>
            <person name="Burger G."/>
            <person name="Lang B.F."/>
            <person name="Susko E."/>
            <person name="Slamovits C.H."/>
            <person name="Roger A.J."/>
        </authorList>
    </citation>
    <scope>NUCLEOTIDE SEQUENCE [LARGE SCALE GENOMIC DNA]</scope>
    <source>
        <strain evidence="3">HOLO01</strain>
    </source>
</reference>
<evidence type="ECO:0000256" key="1">
    <source>
        <dbReference type="SAM" id="Phobius"/>
    </source>
</evidence>
<dbReference type="PANTHER" id="PTHR36153">
    <property type="entry name" value="INNER MEMBRANE PROTEIN-RELATED"/>
    <property type="match status" value="1"/>
</dbReference>
<dbReference type="OrthoDB" id="9758229at2"/>
<gene>
    <name evidence="3" type="ORF">EQU50_06200</name>
</gene>
<feature type="transmembrane region" description="Helical" evidence="1">
    <location>
        <begin position="25"/>
        <end position="47"/>
    </location>
</feature>
<dbReference type="InterPro" id="IPR027417">
    <property type="entry name" value="P-loop_NTPase"/>
</dbReference>
<evidence type="ECO:0000313" key="3">
    <source>
        <dbReference type="EMBL" id="RZI45690.1"/>
    </source>
</evidence>
<name>A0A4Q7DH93_9PROT</name>
<dbReference type="Proteomes" id="UP000293550">
    <property type="component" value="Unassembled WGS sequence"/>
</dbReference>
<dbReference type="PANTHER" id="PTHR36153:SF1">
    <property type="entry name" value="TYPE VI SECRETION SYSTEM COMPONENT TSSM1"/>
    <property type="match status" value="1"/>
</dbReference>
<dbReference type="Pfam" id="PF14331">
    <property type="entry name" value="IcmF-related_N"/>
    <property type="match status" value="1"/>
</dbReference>
<keyword evidence="4" id="KW-1185">Reference proteome</keyword>
<organism evidence="3 4">
    <name type="scientific">Candidatus Finniella inopinata</name>
    <dbReference type="NCBI Taxonomy" id="1696036"/>
    <lineage>
        <taxon>Bacteria</taxon>
        <taxon>Pseudomonadati</taxon>
        <taxon>Pseudomonadota</taxon>
        <taxon>Alphaproteobacteria</taxon>
        <taxon>Holosporales</taxon>
        <taxon>Candidatus Paracaedibacteraceae</taxon>
        <taxon>Candidatus Finniella</taxon>
    </lineage>
</organism>
<dbReference type="EMBL" id="SCFB01000007">
    <property type="protein sequence ID" value="RZI45690.1"/>
    <property type="molecule type" value="Genomic_DNA"/>
</dbReference>
<dbReference type="RefSeq" id="WP_130154269.1">
    <property type="nucleotide sequence ID" value="NZ_SCFB01000007.1"/>
</dbReference>
<keyword evidence="1" id="KW-0472">Membrane</keyword>
<feature type="domain" description="Type VI secretion system component TssM1 N-terminal" evidence="2">
    <location>
        <begin position="185"/>
        <end position="453"/>
    </location>
</feature>
<dbReference type="InterPro" id="IPR025743">
    <property type="entry name" value="TssM1_N"/>
</dbReference>
<keyword evidence="1" id="KW-1133">Transmembrane helix</keyword>
<accession>A0A4Q7DH93</accession>
<dbReference type="SUPFAM" id="SSF52540">
    <property type="entry name" value="P-loop containing nucleoside triphosphate hydrolases"/>
    <property type="match status" value="1"/>
</dbReference>
<dbReference type="InterPro" id="IPR053156">
    <property type="entry name" value="T6SS_TssM-like"/>
</dbReference>
<evidence type="ECO:0000313" key="4">
    <source>
        <dbReference type="Proteomes" id="UP000293550"/>
    </source>
</evidence>